<dbReference type="PROSITE" id="PS50928">
    <property type="entry name" value="ABC_TM1"/>
    <property type="match status" value="1"/>
</dbReference>
<dbReference type="EMBL" id="JAOVZR010000001">
    <property type="protein sequence ID" value="MCY0148505.1"/>
    <property type="molecule type" value="Genomic_DNA"/>
</dbReference>
<evidence type="ECO:0000256" key="4">
    <source>
        <dbReference type="ARBA" id="ARBA00022475"/>
    </source>
</evidence>
<dbReference type="InterPro" id="IPR035906">
    <property type="entry name" value="MetI-like_sf"/>
</dbReference>
<keyword evidence="8 9" id="KW-0472">Membrane</keyword>
<evidence type="ECO:0000256" key="9">
    <source>
        <dbReference type="RuleBase" id="RU363032"/>
    </source>
</evidence>
<comment type="subcellular location">
    <subcellularLocation>
        <location evidence="1">Cell inner membrane</location>
        <topology evidence="1">Multi-pass membrane protein</topology>
    </subcellularLocation>
    <subcellularLocation>
        <location evidence="9">Cell membrane</location>
        <topology evidence="9">Multi-pass membrane protein</topology>
    </subcellularLocation>
</comment>
<dbReference type="Gene3D" id="1.10.3720.10">
    <property type="entry name" value="MetI-like"/>
    <property type="match status" value="1"/>
</dbReference>
<proteinExistence type="inferred from homology"/>
<evidence type="ECO:0000256" key="5">
    <source>
        <dbReference type="ARBA" id="ARBA00022692"/>
    </source>
</evidence>
<keyword evidence="7 9" id="KW-1133">Transmembrane helix</keyword>
<sequence length="216" mass="24079">MDWFILWDYREDLLNGMLLTAELSVVSIIAATLVGVLAGCMRAMPSFFIRRIGNAYAEIFRNTPILVKLFFLHFVLDFDALAAGFGALVLHQSSYISDYTLAGFRSVPPGQLEAAQSTGISYAKAIWYIIIPQAIRPVIPPFTIQYIQVVKDSSIVSIIAVYDIMYVINLINNDTFRAVESAVGATFIYLSFVAVVVVSMSILQSIVDRKFHHANR</sequence>
<gene>
    <name evidence="11" type="ORF">OEG84_12460</name>
</gene>
<dbReference type="PANTHER" id="PTHR30614">
    <property type="entry name" value="MEMBRANE COMPONENT OF AMINO ACID ABC TRANSPORTER"/>
    <property type="match status" value="1"/>
</dbReference>
<feature type="transmembrane region" description="Helical" evidence="9">
    <location>
        <begin position="187"/>
        <end position="207"/>
    </location>
</feature>
<dbReference type="CDD" id="cd06261">
    <property type="entry name" value="TM_PBP2"/>
    <property type="match status" value="1"/>
</dbReference>
<keyword evidence="4" id="KW-1003">Cell membrane</keyword>
<dbReference type="Proteomes" id="UP001073227">
    <property type="component" value="Unassembled WGS sequence"/>
</dbReference>
<name>A0ABT3Z9P1_9HYPH</name>
<evidence type="ECO:0000256" key="6">
    <source>
        <dbReference type="ARBA" id="ARBA00022970"/>
    </source>
</evidence>
<evidence type="ECO:0000256" key="2">
    <source>
        <dbReference type="ARBA" id="ARBA00010072"/>
    </source>
</evidence>
<evidence type="ECO:0000256" key="1">
    <source>
        <dbReference type="ARBA" id="ARBA00004429"/>
    </source>
</evidence>
<accession>A0ABT3Z9P1</accession>
<reference evidence="11" key="1">
    <citation type="submission" date="2022-10" db="EMBL/GenBank/DDBJ databases">
        <title>Hoeflea sp. G2-23, isolated from marine algae.</title>
        <authorList>
            <person name="Kristyanto S."/>
            <person name="Kim J.M."/>
            <person name="Jeon C.O."/>
        </authorList>
    </citation>
    <scope>NUCLEOTIDE SEQUENCE</scope>
    <source>
        <strain evidence="11">G2-23</strain>
    </source>
</reference>
<evidence type="ECO:0000313" key="12">
    <source>
        <dbReference type="Proteomes" id="UP001073227"/>
    </source>
</evidence>
<feature type="domain" description="ABC transmembrane type-1" evidence="10">
    <location>
        <begin position="17"/>
        <end position="208"/>
    </location>
</feature>
<evidence type="ECO:0000256" key="8">
    <source>
        <dbReference type="ARBA" id="ARBA00023136"/>
    </source>
</evidence>
<dbReference type="InterPro" id="IPR043429">
    <property type="entry name" value="ArtM/GltK/GlnP/TcyL/YhdX-like"/>
</dbReference>
<evidence type="ECO:0000256" key="7">
    <source>
        <dbReference type="ARBA" id="ARBA00022989"/>
    </source>
</evidence>
<evidence type="ECO:0000313" key="11">
    <source>
        <dbReference type="EMBL" id="MCY0148505.1"/>
    </source>
</evidence>
<keyword evidence="6" id="KW-0029">Amino-acid transport</keyword>
<dbReference type="InterPro" id="IPR010065">
    <property type="entry name" value="AA_ABC_transptr_permease_3TM"/>
</dbReference>
<keyword evidence="12" id="KW-1185">Reference proteome</keyword>
<dbReference type="Pfam" id="PF00528">
    <property type="entry name" value="BPD_transp_1"/>
    <property type="match status" value="1"/>
</dbReference>
<dbReference type="InterPro" id="IPR000515">
    <property type="entry name" value="MetI-like"/>
</dbReference>
<protein>
    <submittedName>
        <fullName evidence="11">Amino acid ABC transporter permease</fullName>
    </submittedName>
</protein>
<feature type="transmembrane region" description="Helical" evidence="9">
    <location>
        <begin position="65"/>
        <end position="90"/>
    </location>
</feature>
<dbReference type="RefSeq" id="WP_267654069.1">
    <property type="nucleotide sequence ID" value="NZ_JAOVZR010000001.1"/>
</dbReference>
<evidence type="ECO:0000256" key="3">
    <source>
        <dbReference type="ARBA" id="ARBA00022448"/>
    </source>
</evidence>
<keyword evidence="5 9" id="KW-0812">Transmembrane</keyword>
<organism evidence="11 12">
    <name type="scientific">Hoeflea algicola</name>
    <dbReference type="NCBI Taxonomy" id="2983763"/>
    <lineage>
        <taxon>Bacteria</taxon>
        <taxon>Pseudomonadati</taxon>
        <taxon>Pseudomonadota</taxon>
        <taxon>Alphaproteobacteria</taxon>
        <taxon>Hyphomicrobiales</taxon>
        <taxon>Rhizobiaceae</taxon>
        <taxon>Hoeflea</taxon>
    </lineage>
</organism>
<comment type="similarity">
    <text evidence="2">Belongs to the binding-protein-dependent transport system permease family. HisMQ subfamily.</text>
</comment>
<dbReference type="PANTHER" id="PTHR30614:SF37">
    <property type="entry name" value="AMINO-ACID ABC TRANSPORTER PERMEASE PROTEIN YHDX-RELATED"/>
    <property type="match status" value="1"/>
</dbReference>
<dbReference type="NCBIfam" id="TIGR01726">
    <property type="entry name" value="HEQRo_perm_3TM"/>
    <property type="match status" value="1"/>
</dbReference>
<dbReference type="SUPFAM" id="SSF161098">
    <property type="entry name" value="MetI-like"/>
    <property type="match status" value="1"/>
</dbReference>
<keyword evidence="3 9" id="KW-0813">Transport</keyword>
<feature type="transmembrane region" description="Helical" evidence="9">
    <location>
        <begin position="23"/>
        <end position="44"/>
    </location>
</feature>
<comment type="caution">
    <text evidence="11">The sequence shown here is derived from an EMBL/GenBank/DDBJ whole genome shotgun (WGS) entry which is preliminary data.</text>
</comment>
<evidence type="ECO:0000259" key="10">
    <source>
        <dbReference type="PROSITE" id="PS50928"/>
    </source>
</evidence>